<evidence type="ECO:0000313" key="3">
    <source>
        <dbReference type="EMBL" id="OGG46641.1"/>
    </source>
</evidence>
<comment type="caution">
    <text evidence="3">The sequence shown here is derived from an EMBL/GenBank/DDBJ whole genome shotgun (WGS) entry which is preliminary data.</text>
</comment>
<evidence type="ECO:0000256" key="2">
    <source>
        <dbReference type="SAM" id="MobiDB-lite"/>
    </source>
</evidence>
<feature type="region of interest" description="Disordered" evidence="2">
    <location>
        <begin position="304"/>
        <end position="371"/>
    </location>
</feature>
<accession>A0A1F6CCC1</accession>
<reference evidence="3 4" key="1">
    <citation type="journal article" date="2016" name="Nat. Commun.">
        <title>Thousands of microbial genomes shed light on interconnected biogeochemical processes in an aquifer system.</title>
        <authorList>
            <person name="Anantharaman K."/>
            <person name="Brown C.T."/>
            <person name="Hug L.A."/>
            <person name="Sharon I."/>
            <person name="Castelle C.J."/>
            <person name="Probst A.J."/>
            <person name="Thomas B.C."/>
            <person name="Singh A."/>
            <person name="Wilkins M.J."/>
            <person name="Karaoz U."/>
            <person name="Brodie E.L."/>
            <person name="Williams K.H."/>
            <person name="Hubbard S.S."/>
            <person name="Banfield J.F."/>
        </authorList>
    </citation>
    <scope>NUCLEOTIDE SEQUENCE [LARGE SCALE GENOMIC DNA]</scope>
    <source>
        <strain evidence="4">RIFCSPLOWO2_12_FULL_64_10</strain>
    </source>
</reference>
<sequence>MKDTTPMSVEVETEAGDLVPENIIKTEANLANFPFFALSRKAAHKITSMEYRMTAVRDEKRFEALWKVSANVDYGYPGPFDRRVHKAVEYIITQGGVPVKNPILFSTYQILRLLDLSDVGKNYREVNESLRRIRATNIESRGTFYDKGRKQYVSDNFAIYDRVVFRGEVDHQTGMVAECNLLYLGSWYLASINAHYVRPLDFQYLKSLRRDVASRLYELLGLKFYGVLSNRRRYWRVTYQEISDLLPITTQSYYSQARQNLDPVHQELIETGFLTKVDWDQESKSTWHIKYYPGKRARDEFARTQQSVVPEQLNLSLRPKKGRNGADEEGEGRPAARSRPLKPQNDTTEVEAGESASRGKNGADRKPSGAEQDLVERLKAYGVAENQKTGPQELIRDFGAEEVAKRLAACEFLVGQGKEALSAKLIVDSLKKGWLPDAYYDLEAEQEKRAEKEARERILAAEYQKRVEEARAEVEAWGSLPPDKRISFGFLDLWETNFRRSKNRNPTAGEREAKIAGMVANLPTPEQRLEQELRDIRQELKQKAAEQGIRFNA</sequence>
<dbReference type="EMBL" id="MFKF01000292">
    <property type="protein sequence ID" value="OGG46641.1"/>
    <property type="molecule type" value="Genomic_DNA"/>
</dbReference>
<feature type="compositionally biased region" description="Basic and acidic residues" evidence="2">
    <location>
        <begin position="361"/>
        <end position="371"/>
    </location>
</feature>
<dbReference type="InterPro" id="IPR018777">
    <property type="entry name" value="Replication_initiator_prot_A"/>
</dbReference>
<dbReference type="Proteomes" id="UP000178606">
    <property type="component" value="Unassembled WGS sequence"/>
</dbReference>
<feature type="compositionally biased region" description="Polar residues" evidence="2">
    <location>
        <begin position="304"/>
        <end position="315"/>
    </location>
</feature>
<dbReference type="Pfam" id="PF10134">
    <property type="entry name" value="RPA"/>
    <property type="match status" value="1"/>
</dbReference>
<evidence type="ECO:0000256" key="1">
    <source>
        <dbReference type="SAM" id="Coils"/>
    </source>
</evidence>
<organism evidence="3 4">
    <name type="scientific">Handelsmanbacteria sp. (strain RIFCSPLOWO2_12_FULL_64_10)</name>
    <dbReference type="NCBI Taxonomy" id="1817868"/>
    <lineage>
        <taxon>Bacteria</taxon>
        <taxon>Candidatus Handelsmaniibacteriota</taxon>
    </lineage>
</organism>
<dbReference type="AlphaFoldDB" id="A0A1F6CCC1"/>
<name>A0A1F6CCC1_HANXR</name>
<evidence type="ECO:0000313" key="4">
    <source>
        <dbReference type="Proteomes" id="UP000178606"/>
    </source>
</evidence>
<gene>
    <name evidence="3" type="ORF">A3F84_15375</name>
</gene>
<proteinExistence type="predicted"/>
<evidence type="ECO:0008006" key="5">
    <source>
        <dbReference type="Google" id="ProtNLM"/>
    </source>
</evidence>
<keyword evidence="1" id="KW-0175">Coiled coil</keyword>
<protein>
    <recommendedName>
        <fullName evidence="5">Initiator Rep protein domain-containing protein</fullName>
    </recommendedName>
</protein>
<feature type="coiled-coil region" evidence="1">
    <location>
        <begin position="442"/>
        <end position="480"/>
    </location>
</feature>